<feature type="compositionally biased region" description="Low complexity" evidence="1">
    <location>
        <begin position="339"/>
        <end position="366"/>
    </location>
</feature>
<dbReference type="Proteomes" id="UP000011777">
    <property type="component" value="Unassembled WGS sequence"/>
</dbReference>
<protein>
    <submittedName>
        <fullName evidence="2">Uncharacterized protein</fullName>
    </submittedName>
</protein>
<evidence type="ECO:0000313" key="2">
    <source>
        <dbReference type="EMBL" id="EMG50614.1"/>
    </source>
</evidence>
<dbReference type="eggNOG" id="ENOG502ST6B">
    <property type="taxonomic scope" value="Eukaryota"/>
</dbReference>
<feature type="compositionally biased region" description="Polar residues" evidence="1">
    <location>
        <begin position="291"/>
        <end position="301"/>
    </location>
</feature>
<feature type="region of interest" description="Disordered" evidence="1">
    <location>
        <begin position="222"/>
        <end position="253"/>
    </location>
</feature>
<gene>
    <name evidence="2" type="ORF">G210_2062</name>
</gene>
<feature type="compositionally biased region" description="Acidic residues" evidence="1">
    <location>
        <begin position="369"/>
        <end position="382"/>
    </location>
</feature>
<organism evidence="2 3">
    <name type="scientific">Candida maltosa (strain Xu316)</name>
    <name type="common">Yeast</name>
    <dbReference type="NCBI Taxonomy" id="1245528"/>
    <lineage>
        <taxon>Eukaryota</taxon>
        <taxon>Fungi</taxon>
        <taxon>Dikarya</taxon>
        <taxon>Ascomycota</taxon>
        <taxon>Saccharomycotina</taxon>
        <taxon>Pichiomycetes</taxon>
        <taxon>Debaryomycetaceae</taxon>
        <taxon>Candida/Lodderomyces clade</taxon>
        <taxon>Candida</taxon>
    </lineage>
</organism>
<dbReference type="AlphaFoldDB" id="M3K713"/>
<feature type="region of interest" description="Disordered" evidence="1">
    <location>
        <begin position="1"/>
        <end position="30"/>
    </location>
</feature>
<evidence type="ECO:0000256" key="1">
    <source>
        <dbReference type="SAM" id="MobiDB-lite"/>
    </source>
</evidence>
<keyword evidence="3" id="KW-1185">Reference proteome</keyword>
<comment type="caution">
    <text evidence="2">The sequence shown here is derived from an EMBL/GenBank/DDBJ whole genome shotgun (WGS) entry which is preliminary data.</text>
</comment>
<dbReference type="OrthoDB" id="4093693at2759"/>
<feature type="compositionally biased region" description="Basic residues" evidence="1">
    <location>
        <begin position="1"/>
        <end position="12"/>
    </location>
</feature>
<proteinExistence type="predicted"/>
<dbReference type="STRING" id="1245528.M3K713"/>
<dbReference type="OMA" id="ITNHEYI"/>
<evidence type="ECO:0000313" key="3">
    <source>
        <dbReference type="Proteomes" id="UP000011777"/>
    </source>
</evidence>
<name>M3K713_CANMX</name>
<feature type="compositionally biased region" description="Basic and acidic residues" evidence="1">
    <location>
        <begin position="383"/>
        <end position="393"/>
    </location>
</feature>
<feature type="compositionally biased region" description="Low complexity" evidence="1">
    <location>
        <begin position="308"/>
        <end position="320"/>
    </location>
</feature>
<feature type="compositionally biased region" description="Low complexity" evidence="1">
    <location>
        <begin position="222"/>
        <end position="235"/>
    </location>
</feature>
<feature type="compositionally biased region" description="Polar residues" evidence="1">
    <location>
        <begin position="236"/>
        <end position="247"/>
    </location>
</feature>
<feature type="region of interest" description="Disordered" evidence="1">
    <location>
        <begin position="291"/>
        <end position="408"/>
    </location>
</feature>
<dbReference type="EMBL" id="AOGT01000173">
    <property type="protein sequence ID" value="EMG50614.1"/>
    <property type="molecule type" value="Genomic_DNA"/>
</dbReference>
<reference evidence="2 3" key="1">
    <citation type="submission" date="2013-02" db="EMBL/GenBank/DDBJ databases">
        <title>Genome sequence of Candida maltosa Xu316, a potential industrial strain for xylitol and ethanol production.</title>
        <authorList>
            <person name="Yu J."/>
            <person name="Wang Q."/>
            <person name="Geng X."/>
            <person name="Bao W."/>
            <person name="He P."/>
            <person name="Cai J."/>
        </authorList>
    </citation>
    <scope>NUCLEOTIDE SEQUENCE [LARGE SCALE GENOMIC DNA]</scope>
    <source>
        <strain evidence="3">Xu316</strain>
    </source>
</reference>
<dbReference type="HOGENOM" id="CLU_030189_0_0_1"/>
<feature type="non-terminal residue" evidence="2">
    <location>
        <position position="1"/>
    </location>
</feature>
<accession>M3K713</accession>
<sequence>MGGPPNHHHPQHHQSQPQPPHGPGKEDPGIQLHDEADLISFRTDALVRYISNHEYIENVTSKLIHTSKIIPPSLYPIIPKISDYENLKPEDIYFGDLSAMKYVENKLMNRLEAMKDITNNENVRYLVDSESYNFQKESQKKLAGLQRNLTDKESVTALEQELDKVLSEYNAKFKQNYKVVPAVHQYSISVDKLAPNLDVTSAPENYNPKSINSFININNDSNNSNNSNGVNNNNNGTVAGNENTLAHNDNGAGSFGNDDLSSFQFGNNIDTSKFNGFNGISMNQFDSNFLSINGSSNTNENNSDRDQTNNSTNGISNTNSAFNVDSHHSPSLPPQDLGSNENSNNITTNNSDSNINTNTSNNDNNSLQNEDDGDDNVDNDDDVNIKSDQDSQNRSDNGLDMNDLFNDDGRGDMDHSAIVNDDMGDLYDFETGGNGGDDDELMGGTEFEQDFLNQIDHSME</sequence>